<dbReference type="PROSITE" id="PS00973">
    <property type="entry name" value="USP_2"/>
    <property type="match status" value="1"/>
</dbReference>
<evidence type="ECO:0000256" key="1">
    <source>
        <dbReference type="ARBA" id="ARBA00000707"/>
    </source>
</evidence>
<evidence type="ECO:0000256" key="6">
    <source>
        <dbReference type="ARBA" id="ARBA00022807"/>
    </source>
</evidence>
<feature type="compositionally biased region" description="Basic and acidic residues" evidence="8">
    <location>
        <begin position="133"/>
        <end position="143"/>
    </location>
</feature>
<feature type="region of interest" description="Disordered" evidence="8">
    <location>
        <begin position="606"/>
        <end position="633"/>
    </location>
</feature>
<evidence type="ECO:0000313" key="11">
    <source>
        <dbReference type="Proteomes" id="UP000838412"/>
    </source>
</evidence>
<dbReference type="GO" id="GO:0005829">
    <property type="term" value="C:cytosol"/>
    <property type="evidence" value="ECO:0007669"/>
    <property type="project" value="TreeGrafter"/>
</dbReference>
<dbReference type="Proteomes" id="UP000838412">
    <property type="component" value="Chromosome 7"/>
</dbReference>
<dbReference type="EC" id="3.4.19.12" evidence="7"/>
<dbReference type="GO" id="GO:0030330">
    <property type="term" value="P:DNA damage response, signal transduction by p53 class mediator"/>
    <property type="evidence" value="ECO:0007669"/>
    <property type="project" value="TreeGrafter"/>
</dbReference>
<evidence type="ECO:0000256" key="7">
    <source>
        <dbReference type="RuleBase" id="RU366025"/>
    </source>
</evidence>
<feature type="domain" description="Peptidase C19 ubiquitin carboxyl-terminal hydrolase" evidence="9">
    <location>
        <begin position="473"/>
        <end position="864"/>
    </location>
</feature>
<comment type="similarity">
    <text evidence="2">Belongs to the peptidase C19 family. USP10 subfamily.</text>
</comment>
<keyword evidence="4 7" id="KW-0833">Ubl conjugation pathway</keyword>
<feature type="compositionally biased region" description="Low complexity" evidence="8">
    <location>
        <begin position="327"/>
        <end position="343"/>
    </location>
</feature>
<dbReference type="Pfam" id="PF00443">
    <property type="entry name" value="UCH"/>
    <property type="match status" value="1"/>
</dbReference>
<dbReference type="InterPro" id="IPR050164">
    <property type="entry name" value="Peptidase_C19"/>
</dbReference>
<dbReference type="InterPro" id="IPR001394">
    <property type="entry name" value="Peptidase_C19_UCH"/>
</dbReference>
<keyword evidence="6 7" id="KW-0788">Thiol protease</keyword>
<dbReference type="SUPFAM" id="SSF54001">
    <property type="entry name" value="Cysteine proteinases"/>
    <property type="match status" value="1"/>
</dbReference>
<dbReference type="Gene3D" id="3.90.70.10">
    <property type="entry name" value="Cysteine proteinases"/>
    <property type="match status" value="1"/>
</dbReference>
<dbReference type="GO" id="GO:0004843">
    <property type="term" value="F:cysteine-type deubiquitinase activity"/>
    <property type="evidence" value="ECO:0007669"/>
    <property type="project" value="UniProtKB-UniRule"/>
</dbReference>
<evidence type="ECO:0000256" key="2">
    <source>
        <dbReference type="ARBA" id="ARBA00005427"/>
    </source>
</evidence>
<feature type="region of interest" description="Disordered" evidence="8">
    <location>
        <begin position="291"/>
        <end position="397"/>
    </location>
</feature>
<dbReference type="GO" id="GO:0010506">
    <property type="term" value="P:regulation of autophagy"/>
    <property type="evidence" value="ECO:0007669"/>
    <property type="project" value="TreeGrafter"/>
</dbReference>
<dbReference type="OrthoDB" id="429671at2759"/>
<keyword evidence="11" id="KW-1185">Reference proteome</keyword>
<evidence type="ECO:0000259" key="9">
    <source>
        <dbReference type="Pfam" id="PF00443"/>
    </source>
</evidence>
<evidence type="ECO:0000256" key="4">
    <source>
        <dbReference type="ARBA" id="ARBA00022786"/>
    </source>
</evidence>
<dbReference type="GO" id="GO:0016579">
    <property type="term" value="P:protein deubiquitination"/>
    <property type="evidence" value="ECO:0007669"/>
    <property type="project" value="InterPro"/>
</dbReference>
<dbReference type="FunFam" id="3.90.70.10:FF:000092">
    <property type="entry name" value="Ubiquitin carboxyl-terminal hydrolase"/>
    <property type="match status" value="1"/>
</dbReference>
<organism evidence="10 11">
    <name type="scientific">Branchiostoma lanceolatum</name>
    <name type="common">Common lancelet</name>
    <name type="synonym">Amphioxus lanceolatum</name>
    <dbReference type="NCBI Taxonomy" id="7740"/>
    <lineage>
        <taxon>Eukaryota</taxon>
        <taxon>Metazoa</taxon>
        <taxon>Chordata</taxon>
        <taxon>Cephalochordata</taxon>
        <taxon>Leptocardii</taxon>
        <taxon>Amphioxiformes</taxon>
        <taxon>Branchiostomatidae</taxon>
        <taxon>Branchiostoma</taxon>
    </lineage>
</organism>
<protein>
    <recommendedName>
        <fullName evidence="7">Ubiquitin carboxyl-terminal hydrolase</fullName>
        <ecNumber evidence="7">3.4.19.12</ecNumber>
    </recommendedName>
</protein>
<feature type="compositionally biased region" description="Polar residues" evidence="8">
    <location>
        <begin position="356"/>
        <end position="367"/>
    </location>
</feature>
<feature type="compositionally biased region" description="Low complexity" evidence="8">
    <location>
        <begin position="122"/>
        <end position="132"/>
    </location>
</feature>
<dbReference type="PANTHER" id="PTHR24006">
    <property type="entry name" value="UBIQUITIN CARBOXYL-TERMINAL HYDROLASE"/>
    <property type="match status" value="1"/>
</dbReference>
<proteinExistence type="inferred from homology"/>
<dbReference type="InterPro" id="IPR018200">
    <property type="entry name" value="USP_CS"/>
</dbReference>
<feature type="compositionally biased region" description="Basic residues" evidence="8">
    <location>
        <begin position="160"/>
        <end position="169"/>
    </location>
</feature>
<comment type="catalytic activity">
    <reaction evidence="1 7">
        <text>Thiol-dependent hydrolysis of ester, thioester, amide, peptide and isopeptide bonds formed by the C-terminal Gly of ubiquitin (a 76-residue protein attached to proteins as an intracellular targeting signal).</text>
        <dbReference type="EC" id="3.4.19.12"/>
    </reaction>
</comment>
<keyword evidence="3 7" id="KW-0645">Protease</keyword>
<reference evidence="10" key="1">
    <citation type="submission" date="2022-01" db="EMBL/GenBank/DDBJ databases">
        <authorList>
            <person name="Braso-Vives M."/>
        </authorList>
    </citation>
    <scope>NUCLEOTIDE SEQUENCE</scope>
</reference>
<evidence type="ECO:0000313" key="10">
    <source>
        <dbReference type="EMBL" id="CAH1269379.1"/>
    </source>
</evidence>
<evidence type="ECO:0000256" key="5">
    <source>
        <dbReference type="ARBA" id="ARBA00022801"/>
    </source>
</evidence>
<evidence type="ECO:0000256" key="8">
    <source>
        <dbReference type="SAM" id="MobiDB-lite"/>
    </source>
</evidence>
<sequence length="870" mass="94996">MARVQTDQLTFGDFTTGLSAEEHSRVCGILRAQSPNKRVELPWEEQHRILSASAAVPAPTAIPEVSAVEDQVAHAPAPGYVDSAPASLQHADYVQFPANNRVDSSSESSYISSSDKQGYYQSPSDSVASSESESVKDTVKDNDSNGNGSGNNFNGSGKPKERRNKKKRPPNYYKDLEAGVAETVVTEVPALSLQRPVENHVDMRPPQRIPESSGQSEQHVPVNDVAITNKPSNVNVTSLPNDVPASPLQEPPRTIVKTVGEPEIKHRPNVDPIVPSPSVVVVPNGPVSPLPVPADAAKPSAADTHEVSSHSNAAGAQIEEEAGRNVSNPSHNAAAATADSHNAMGESQEDARSEEAVNQSDDSQSEQSVNNSNPPAVSSPPPTTPKTWAGLFKGSSSPQMAHNTPLAYVAHVGNDEAAPTTVPSPAQGPTGEPQAKLAEKMVVPPEDDDHIRGLGEYLLEPKVSHKPVALQPRGLINKGNWCYINATLQAMVACPPMYNLMKNMPLPSSPNKRGPTATPILDCLMEFMSEFGSMPNSQKTIAGKKPAQDLRPGSPFEPTYVYHMLSLIKSTLSSKGRQEDAEEFLSCVLNGIHEEMQVAMKMAQKDNQPKMNGELTPKSDGPASPTLPTPREDGAVEGFMMEQEEGDDDEWEQVGPKNKSTVTRTANFVRTPISDIFGGQLRSIFHQHGTRESATLQPFFTLQLDIQSEKIWTVKDAMEAMVTKETIHGYTCSKTKQEVEASRRMMIEDLPPVLVLHLKRFVYDKTGGSQKVQKRVDFNIELDINKELLSPAVKNKLHQGQRTYRLFAVVYHHGKNATGGHYTTDVFHVGINGWLRFDDQNVKVVTSQQVMKYTPPRVPYLLYYRRCDLI</sequence>
<dbReference type="EMBL" id="OV696692">
    <property type="protein sequence ID" value="CAH1269379.1"/>
    <property type="molecule type" value="Genomic_DNA"/>
</dbReference>
<keyword evidence="5 7" id="KW-0378">Hydrolase</keyword>
<dbReference type="PANTHER" id="PTHR24006:SF687">
    <property type="entry name" value="UBIQUITIN CARBOXYL-TERMINAL HYDROLASE 10"/>
    <property type="match status" value="1"/>
</dbReference>
<dbReference type="CDD" id="cd02257">
    <property type="entry name" value="Peptidase_C19"/>
    <property type="match status" value="1"/>
</dbReference>
<feature type="compositionally biased region" description="Low complexity" evidence="8">
    <location>
        <begin position="105"/>
        <end position="114"/>
    </location>
</feature>
<accession>A0A8K0A4Z1</accession>
<dbReference type="PROSITE" id="PS00972">
    <property type="entry name" value="USP_1"/>
    <property type="match status" value="1"/>
</dbReference>
<dbReference type="AlphaFoldDB" id="A0A8K0A4Z1"/>
<feature type="region of interest" description="Disordered" evidence="8">
    <location>
        <begin position="416"/>
        <end position="435"/>
    </location>
</feature>
<name>A0A8K0A4Z1_BRALA</name>
<dbReference type="InterPro" id="IPR038765">
    <property type="entry name" value="Papain-like_cys_pep_sf"/>
</dbReference>
<feature type="region of interest" description="Disordered" evidence="8">
    <location>
        <begin position="99"/>
        <end position="173"/>
    </location>
</feature>
<dbReference type="GO" id="GO:0005634">
    <property type="term" value="C:nucleus"/>
    <property type="evidence" value="ECO:0007669"/>
    <property type="project" value="TreeGrafter"/>
</dbReference>
<gene>
    <name evidence="10" type="primary">USP10</name>
    <name evidence="10" type="ORF">BLAG_LOCUS22039</name>
</gene>
<feature type="compositionally biased region" description="Low complexity" evidence="8">
    <location>
        <begin position="144"/>
        <end position="157"/>
    </location>
</feature>
<dbReference type="GO" id="GO:0006508">
    <property type="term" value="P:proteolysis"/>
    <property type="evidence" value="ECO:0007669"/>
    <property type="project" value="UniProtKB-KW"/>
</dbReference>
<evidence type="ECO:0000256" key="3">
    <source>
        <dbReference type="ARBA" id="ARBA00022670"/>
    </source>
</evidence>